<reference evidence="2" key="2">
    <citation type="submission" date="2020-07" db="EMBL/GenBank/DDBJ databases">
        <authorList>
            <person name="Vera ALvarez R."/>
            <person name="Arias-Moreno D.M."/>
            <person name="Jimenez-Jacinto V."/>
            <person name="Jimenez-Bremont J.F."/>
            <person name="Swaminathan K."/>
            <person name="Moose S.P."/>
            <person name="Guerrero-Gonzalez M.L."/>
            <person name="Marino-Ramirez L."/>
            <person name="Landsman D."/>
            <person name="Rodriguez-Kessler M."/>
            <person name="Delgado-Sanchez P."/>
        </authorList>
    </citation>
    <scope>NUCLEOTIDE SEQUENCE</scope>
    <source>
        <tissue evidence="2">Cladode</tissue>
    </source>
</reference>
<sequence length="187" mass="19690">MSSRLVGLRPPSLPKSPTRSPEVAKPRAPLGLLQPDGEQMERPPSSPNNCCLCNSASKFMSLALKAAFNLLLGSCKVGGVILRWFGQGEAPPIGEEAPVGVKGGVDVEGINIDGEPSPRGLIGATSKALALDEYDLGEGTPEPVEAYKGRSSSSLCAKKHTLRVQLVSSLQSRVLYWAGCSQHSNIP</sequence>
<name>A0A7C9DAS8_OPUST</name>
<dbReference type="EMBL" id="GISG01109029">
    <property type="protein sequence ID" value="MBA4638302.1"/>
    <property type="molecule type" value="Transcribed_RNA"/>
</dbReference>
<accession>A0A7C9DAS8</accession>
<evidence type="ECO:0000256" key="1">
    <source>
        <dbReference type="SAM" id="MobiDB-lite"/>
    </source>
</evidence>
<dbReference type="EMBL" id="GISG01109028">
    <property type="protein sequence ID" value="MBA4638301.1"/>
    <property type="molecule type" value="Transcribed_RNA"/>
</dbReference>
<dbReference type="AlphaFoldDB" id="A0A7C9DAS8"/>
<protein>
    <submittedName>
        <fullName evidence="2">Uncharacterized protein</fullName>
    </submittedName>
</protein>
<feature type="region of interest" description="Disordered" evidence="1">
    <location>
        <begin position="1"/>
        <end position="46"/>
    </location>
</feature>
<organism evidence="2">
    <name type="scientific">Opuntia streptacantha</name>
    <name type="common">Prickly pear cactus</name>
    <name type="synonym">Opuntia cardona</name>
    <dbReference type="NCBI Taxonomy" id="393608"/>
    <lineage>
        <taxon>Eukaryota</taxon>
        <taxon>Viridiplantae</taxon>
        <taxon>Streptophyta</taxon>
        <taxon>Embryophyta</taxon>
        <taxon>Tracheophyta</taxon>
        <taxon>Spermatophyta</taxon>
        <taxon>Magnoliopsida</taxon>
        <taxon>eudicotyledons</taxon>
        <taxon>Gunneridae</taxon>
        <taxon>Pentapetalae</taxon>
        <taxon>Caryophyllales</taxon>
        <taxon>Cactineae</taxon>
        <taxon>Cactaceae</taxon>
        <taxon>Opuntioideae</taxon>
        <taxon>Opuntia</taxon>
    </lineage>
</organism>
<evidence type="ECO:0000313" key="2">
    <source>
        <dbReference type="EMBL" id="MBA4638301.1"/>
    </source>
</evidence>
<reference evidence="2" key="1">
    <citation type="journal article" date="2013" name="J. Plant Res.">
        <title>Effect of fungi and light on seed germination of three Opuntia species from semiarid lands of central Mexico.</title>
        <authorList>
            <person name="Delgado-Sanchez P."/>
            <person name="Jimenez-Bremont J.F."/>
            <person name="Guerrero-Gonzalez Mde L."/>
            <person name="Flores J."/>
        </authorList>
    </citation>
    <scope>NUCLEOTIDE SEQUENCE</scope>
    <source>
        <tissue evidence="2">Cladode</tissue>
    </source>
</reference>
<proteinExistence type="predicted"/>